<feature type="domain" description="DM2" evidence="2">
    <location>
        <begin position="138"/>
        <end position="215"/>
    </location>
</feature>
<feature type="region of interest" description="Disordered" evidence="1">
    <location>
        <begin position="85"/>
        <end position="135"/>
    </location>
</feature>
<proteinExistence type="predicted"/>
<gene>
    <name evidence="4" type="primary">TRI1_1</name>
    <name evidence="4" type="ORF">Cantr_08659</name>
</gene>
<dbReference type="Gene3D" id="1.10.245.10">
    <property type="entry name" value="SWIB/MDM2 domain"/>
    <property type="match status" value="1"/>
</dbReference>
<dbReference type="SUPFAM" id="SSF47592">
    <property type="entry name" value="SWIB/MDM2 domain"/>
    <property type="match status" value="1"/>
</dbReference>
<organism evidence="4 5">
    <name type="scientific">Candida viswanathii</name>
    <dbReference type="NCBI Taxonomy" id="5486"/>
    <lineage>
        <taxon>Eukaryota</taxon>
        <taxon>Fungi</taxon>
        <taxon>Dikarya</taxon>
        <taxon>Ascomycota</taxon>
        <taxon>Saccharomycotina</taxon>
        <taxon>Pichiomycetes</taxon>
        <taxon>Debaryomycetaceae</taxon>
        <taxon>Candida/Lodderomyces clade</taxon>
        <taxon>Candida</taxon>
    </lineage>
</organism>
<sequence length="258" mass="29628">MSTDFDPDKYLPTIDAILSVANLEEITVKRIRNALQELFGVDLSQDKKQVNELILNRYQDLAARREKEEKLTKQEMERQDALLAAKLSREENERLSKRASRNSTTTTSSSSSSTARSKTSPPKRKRKPLTEAQIANNPFNREMYLSPELTAIIGVEKTSRPKVVKLLWSYIKDNNLQNPKDKRQIECDDKLHHLFKKKNVGSFEMNKLLSKHIFKPEDWDETPASSQVAEFQSSQVNLSEPIITSDDFEDVEPSSEEE</sequence>
<dbReference type="EMBL" id="QLNQ01000026">
    <property type="protein sequence ID" value="RCK60586.1"/>
    <property type="molecule type" value="Genomic_DNA"/>
</dbReference>
<dbReference type="SMART" id="SM00151">
    <property type="entry name" value="SWIB"/>
    <property type="match status" value="1"/>
</dbReference>
<dbReference type="InterPro" id="IPR019835">
    <property type="entry name" value="SWIB_domain"/>
</dbReference>
<dbReference type="PROSITE" id="PS51998">
    <property type="entry name" value="DEK_C"/>
    <property type="match status" value="1"/>
</dbReference>
<dbReference type="InterPro" id="IPR014876">
    <property type="entry name" value="DEK_C"/>
</dbReference>
<dbReference type="Gene3D" id="1.10.10.60">
    <property type="entry name" value="Homeodomain-like"/>
    <property type="match status" value="1"/>
</dbReference>
<dbReference type="PROSITE" id="PS51925">
    <property type="entry name" value="SWIB_MDM2"/>
    <property type="match status" value="1"/>
</dbReference>
<dbReference type="STRING" id="5486.A0A367Y3W9"/>
<evidence type="ECO:0000313" key="4">
    <source>
        <dbReference type="EMBL" id="RCK60586.1"/>
    </source>
</evidence>
<dbReference type="InterPro" id="IPR036885">
    <property type="entry name" value="SWIB_MDM2_dom_sf"/>
</dbReference>
<evidence type="ECO:0000256" key="1">
    <source>
        <dbReference type="SAM" id="MobiDB-lite"/>
    </source>
</evidence>
<evidence type="ECO:0000259" key="2">
    <source>
        <dbReference type="PROSITE" id="PS51925"/>
    </source>
</evidence>
<feature type="region of interest" description="Disordered" evidence="1">
    <location>
        <begin position="224"/>
        <end position="258"/>
    </location>
</feature>
<feature type="compositionally biased region" description="Low complexity" evidence="1">
    <location>
        <begin position="101"/>
        <end position="120"/>
    </location>
</feature>
<dbReference type="Proteomes" id="UP000253472">
    <property type="component" value="Unassembled WGS sequence"/>
</dbReference>
<feature type="compositionally biased region" description="Polar residues" evidence="1">
    <location>
        <begin position="224"/>
        <end position="238"/>
    </location>
</feature>
<keyword evidence="5" id="KW-1185">Reference proteome</keyword>
<feature type="compositionally biased region" description="Acidic residues" evidence="1">
    <location>
        <begin position="246"/>
        <end position="258"/>
    </location>
</feature>
<dbReference type="PANTHER" id="PTHR13844">
    <property type="entry name" value="SWI/SNF-RELATED MATRIX-ASSOCIATED ACTIN-DEPENDENT REGULATOR OF CHROMATIN SUBFAMILY D"/>
    <property type="match status" value="1"/>
</dbReference>
<dbReference type="CDD" id="cd10567">
    <property type="entry name" value="SWIB-MDM2_like"/>
    <property type="match status" value="1"/>
</dbReference>
<evidence type="ECO:0000313" key="5">
    <source>
        <dbReference type="Proteomes" id="UP000253472"/>
    </source>
</evidence>
<dbReference type="InterPro" id="IPR003121">
    <property type="entry name" value="SWIB_MDM2_domain"/>
</dbReference>
<comment type="caution">
    <text evidence="4">The sequence shown here is derived from an EMBL/GenBank/DDBJ whole genome shotgun (WGS) entry which is preliminary data.</text>
</comment>
<reference evidence="4 5" key="1">
    <citation type="submission" date="2018-06" db="EMBL/GenBank/DDBJ databases">
        <title>Whole genome sequencing of Candida tropicalis (genome annotated by CSBL at Korea University).</title>
        <authorList>
            <person name="Ahn J."/>
        </authorList>
    </citation>
    <scope>NUCLEOTIDE SEQUENCE [LARGE SCALE GENOMIC DNA]</scope>
    <source>
        <strain evidence="4 5">ATCC 20962</strain>
    </source>
</reference>
<dbReference type="OrthoDB" id="10251073at2759"/>
<feature type="compositionally biased region" description="Basic and acidic residues" evidence="1">
    <location>
        <begin position="87"/>
        <end position="96"/>
    </location>
</feature>
<evidence type="ECO:0000259" key="3">
    <source>
        <dbReference type="PROSITE" id="PS51998"/>
    </source>
</evidence>
<dbReference type="SUPFAM" id="SSF109715">
    <property type="entry name" value="DEK C-terminal domain"/>
    <property type="match status" value="1"/>
</dbReference>
<accession>A0A367Y3W9</accession>
<dbReference type="Pfam" id="PF08766">
    <property type="entry name" value="DEK_C"/>
    <property type="match status" value="1"/>
</dbReference>
<name>A0A367Y3W9_9ASCO</name>
<dbReference type="Pfam" id="PF02201">
    <property type="entry name" value="SWIB"/>
    <property type="match status" value="1"/>
</dbReference>
<dbReference type="AlphaFoldDB" id="A0A367Y3W9"/>
<feature type="domain" description="DEK-C" evidence="3">
    <location>
        <begin position="4"/>
        <end position="59"/>
    </location>
</feature>
<protein>
    <submittedName>
        <fullName evidence="4">Protein TRI1</fullName>
    </submittedName>
</protein>